<dbReference type="InterPro" id="IPR022156">
    <property type="entry name" value="Uncharacterised_YfbK_N"/>
</dbReference>
<dbReference type="EMBL" id="BARS01005483">
    <property type="protein sequence ID" value="GAF74133.1"/>
    <property type="molecule type" value="Genomic_DNA"/>
</dbReference>
<keyword evidence="2" id="KW-0472">Membrane</keyword>
<dbReference type="SMART" id="SM00327">
    <property type="entry name" value="VWA"/>
    <property type="match status" value="1"/>
</dbReference>
<dbReference type="InterPro" id="IPR051266">
    <property type="entry name" value="CLCR"/>
</dbReference>
<protein>
    <recommendedName>
        <fullName evidence="3">VWFA domain-containing protein</fullName>
    </recommendedName>
</protein>
<dbReference type="Gene3D" id="3.40.50.410">
    <property type="entry name" value="von Willebrand factor, type A domain"/>
    <property type="match status" value="1"/>
</dbReference>
<dbReference type="PANTHER" id="PTHR10579">
    <property type="entry name" value="CALCIUM-ACTIVATED CHLORIDE CHANNEL REGULATOR"/>
    <property type="match status" value="1"/>
</dbReference>
<feature type="compositionally biased region" description="Polar residues" evidence="1">
    <location>
        <begin position="49"/>
        <end position="67"/>
    </location>
</feature>
<evidence type="ECO:0000256" key="1">
    <source>
        <dbReference type="SAM" id="MobiDB-lite"/>
    </source>
</evidence>
<organism evidence="4">
    <name type="scientific">marine sediment metagenome</name>
    <dbReference type="NCBI Taxonomy" id="412755"/>
    <lineage>
        <taxon>unclassified sequences</taxon>
        <taxon>metagenomes</taxon>
        <taxon>ecological metagenomes</taxon>
    </lineage>
</organism>
<feature type="compositionally biased region" description="Gly residues" evidence="1">
    <location>
        <begin position="115"/>
        <end position="124"/>
    </location>
</feature>
<sequence length="415" mass="44749">MGKSNRGFSWIFTASAVCLVIGVTVALMLPAMQSAREAARSAPGRDYESLQSPEATPRVSSLRSTGRVTRDTPDTSAADSPESLPNIARPMEEPSIIAPEEPTIPPPMDPQRPGEGVGPGQGGDRYGHLVDNPFHTVADHPLSTFSIDVDTASYANVRRYLLSQWESHRLPPADAVRIEEMVNYFDYEYAGPEDDVPFAAHIDVAGCPWATDHRLVRVALKGKEVAREERPASNLVFLVDVSGSMKYPDKLDLVKYALKTLAEEMRPIDRVAIVVYSGAEGLALESTPGSRSRDIINVLDNLEAGGSTNGGAGIELAYKVAKENFISDGVNRVVLCTDGDFNVGRTSQGGLTRMAEEKAKSGVFLSVLGFGRGNLNDAMMESISNKGNGNYAYIDGETEARKVLVREMGGTLVTI</sequence>
<keyword evidence="2" id="KW-0812">Transmembrane</keyword>
<dbReference type="Pfam" id="PF13519">
    <property type="entry name" value="VWA_2"/>
    <property type="match status" value="1"/>
</dbReference>
<evidence type="ECO:0000259" key="3">
    <source>
        <dbReference type="PROSITE" id="PS50234"/>
    </source>
</evidence>
<reference evidence="4" key="1">
    <citation type="journal article" date="2014" name="Front. Microbiol.">
        <title>High frequency of phylogenetically diverse reductive dehalogenase-homologous genes in deep subseafloor sedimentary metagenomes.</title>
        <authorList>
            <person name="Kawai M."/>
            <person name="Futagami T."/>
            <person name="Toyoda A."/>
            <person name="Takaki Y."/>
            <person name="Nishi S."/>
            <person name="Hori S."/>
            <person name="Arai W."/>
            <person name="Tsubouchi T."/>
            <person name="Morono Y."/>
            <person name="Uchiyama I."/>
            <person name="Ito T."/>
            <person name="Fujiyama A."/>
            <person name="Inagaki F."/>
            <person name="Takami H."/>
        </authorList>
    </citation>
    <scope>NUCLEOTIDE SEQUENCE</scope>
    <source>
        <strain evidence="4">Expedition CK06-06</strain>
    </source>
</reference>
<evidence type="ECO:0000313" key="4">
    <source>
        <dbReference type="EMBL" id="GAF74133.1"/>
    </source>
</evidence>
<dbReference type="AlphaFoldDB" id="X0RZC8"/>
<gene>
    <name evidence="4" type="ORF">S01H1_10760</name>
</gene>
<dbReference type="PANTHER" id="PTHR10579:SF43">
    <property type="entry name" value="ZINC FINGER (C3HC4-TYPE RING FINGER) FAMILY PROTEIN"/>
    <property type="match status" value="1"/>
</dbReference>
<dbReference type="SUPFAM" id="SSF53300">
    <property type="entry name" value="vWA-like"/>
    <property type="match status" value="1"/>
</dbReference>
<feature type="transmembrane region" description="Helical" evidence="2">
    <location>
        <begin position="7"/>
        <end position="29"/>
    </location>
</feature>
<accession>X0RZC8</accession>
<evidence type="ECO:0000256" key="2">
    <source>
        <dbReference type="SAM" id="Phobius"/>
    </source>
</evidence>
<dbReference type="CDD" id="cd01465">
    <property type="entry name" value="vWA_subgroup"/>
    <property type="match status" value="1"/>
</dbReference>
<feature type="region of interest" description="Disordered" evidence="1">
    <location>
        <begin position="40"/>
        <end position="125"/>
    </location>
</feature>
<keyword evidence="2" id="KW-1133">Transmembrane helix</keyword>
<feature type="non-terminal residue" evidence="4">
    <location>
        <position position="415"/>
    </location>
</feature>
<comment type="caution">
    <text evidence="4">The sequence shown here is derived from an EMBL/GenBank/DDBJ whole genome shotgun (WGS) entry which is preliminary data.</text>
</comment>
<name>X0RZC8_9ZZZZ</name>
<dbReference type="Pfam" id="PF12450">
    <property type="entry name" value="vWF_A"/>
    <property type="match status" value="1"/>
</dbReference>
<feature type="domain" description="VWFA" evidence="3">
    <location>
        <begin position="234"/>
        <end position="412"/>
    </location>
</feature>
<proteinExistence type="predicted"/>
<dbReference type="PROSITE" id="PS50234">
    <property type="entry name" value="VWFA"/>
    <property type="match status" value="1"/>
</dbReference>
<dbReference type="InterPro" id="IPR002035">
    <property type="entry name" value="VWF_A"/>
</dbReference>
<dbReference type="InterPro" id="IPR036465">
    <property type="entry name" value="vWFA_dom_sf"/>
</dbReference>